<dbReference type="AlphaFoldDB" id="A0A1Z1F894"/>
<evidence type="ECO:0000313" key="1">
    <source>
        <dbReference type="EMBL" id="ARU14966.1"/>
    </source>
</evidence>
<accession>A0A1Z1F894</accession>
<dbReference type="OrthoDB" id="8592801at2"/>
<dbReference type="KEGG" id="cman:A9D14_00735"/>
<dbReference type="Proteomes" id="UP000195807">
    <property type="component" value="Chromosome"/>
</dbReference>
<gene>
    <name evidence="1" type="ORF">A9D14_00735</name>
</gene>
<evidence type="ECO:0000313" key="2">
    <source>
        <dbReference type="Proteomes" id="UP000195807"/>
    </source>
</evidence>
<protein>
    <recommendedName>
        <fullName evidence="3">HEPN AbiU2-like domain-containing protein</fullName>
    </recommendedName>
</protein>
<keyword evidence="2" id="KW-1185">Reference proteome</keyword>
<organism evidence="1 2">
    <name type="scientific">Croceicoccus marinus</name>
    <dbReference type="NCBI Taxonomy" id="450378"/>
    <lineage>
        <taxon>Bacteria</taxon>
        <taxon>Pseudomonadati</taxon>
        <taxon>Pseudomonadota</taxon>
        <taxon>Alphaproteobacteria</taxon>
        <taxon>Sphingomonadales</taxon>
        <taxon>Erythrobacteraceae</taxon>
        <taxon>Croceicoccus</taxon>
    </lineage>
</organism>
<dbReference type="RefSeq" id="WP_066842110.1">
    <property type="nucleotide sequence ID" value="NZ_CP019602.1"/>
</dbReference>
<dbReference type="EMBL" id="CP019602">
    <property type="protein sequence ID" value="ARU14966.1"/>
    <property type="molecule type" value="Genomic_DNA"/>
</dbReference>
<name>A0A1Z1F894_9SPHN</name>
<sequence>MKFEIGDDNDKALCVALQHEFMRCQDAFVDFARSAEELIMLGQDRQRAYRSYNAYARFIHHLYEFLMGAIMRDRRDTAAVHFEDAEREIMREAQRVLTNRREAIINGTAPAWENALSAYPESVPPSFAREFRRHRNITLGHVKPERRHLSLTAFYTDYHPFMYMIYSASRWSWGPREGPFPDLKEVTDFSVMVIKTRGVAVQPPVGT</sequence>
<reference evidence="1 2" key="1">
    <citation type="submission" date="2017-01" db="EMBL/GenBank/DDBJ databases">
        <title>Complete genome sequence of esterase-producing bacterium Croceicoccus marinus E4A9.</title>
        <authorList>
            <person name="Wu Y.-H."/>
            <person name="Cheng H."/>
            <person name="Xu L."/>
            <person name="Huo Y.-Y."/>
            <person name="Wang C.-S."/>
            <person name="Xu X.-W."/>
        </authorList>
    </citation>
    <scope>NUCLEOTIDE SEQUENCE [LARGE SCALE GENOMIC DNA]</scope>
    <source>
        <strain evidence="1 2">E4A9</strain>
    </source>
</reference>
<proteinExistence type="predicted"/>
<evidence type="ECO:0008006" key="3">
    <source>
        <dbReference type="Google" id="ProtNLM"/>
    </source>
</evidence>